<organism evidence="1 2">
    <name type="scientific">Sphaerobolus stellatus (strain SS14)</name>
    <dbReference type="NCBI Taxonomy" id="990650"/>
    <lineage>
        <taxon>Eukaryota</taxon>
        <taxon>Fungi</taxon>
        <taxon>Dikarya</taxon>
        <taxon>Basidiomycota</taxon>
        <taxon>Agaricomycotina</taxon>
        <taxon>Agaricomycetes</taxon>
        <taxon>Phallomycetidae</taxon>
        <taxon>Geastrales</taxon>
        <taxon>Sphaerobolaceae</taxon>
        <taxon>Sphaerobolus</taxon>
    </lineage>
</organism>
<reference evidence="1 2" key="1">
    <citation type="submission" date="2014-06" db="EMBL/GenBank/DDBJ databases">
        <title>Evolutionary Origins and Diversification of the Mycorrhizal Mutualists.</title>
        <authorList>
            <consortium name="DOE Joint Genome Institute"/>
            <consortium name="Mycorrhizal Genomics Consortium"/>
            <person name="Kohler A."/>
            <person name="Kuo A."/>
            <person name="Nagy L.G."/>
            <person name="Floudas D."/>
            <person name="Copeland A."/>
            <person name="Barry K.W."/>
            <person name="Cichocki N."/>
            <person name="Veneault-Fourrey C."/>
            <person name="LaButti K."/>
            <person name="Lindquist E.A."/>
            <person name="Lipzen A."/>
            <person name="Lundell T."/>
            <person name="Morin E."/>
            <person name="Murat C."/>
            <person name="Riley R."/>
            <person name="Ohm R."/>
            <person name="Sun H."/>
            <person name="Tunlid A."/>
            <person name="Henrissat B."/>
            <person name="Grigoriev I.V."/>
            <person name="Hibbett D.S."/>
            <person name="Martin F."/>
        </authorList>
    </citation>
    <scope>NUCLEOTIDE SEQUENCE [LARGE SCALE GENOMIC DNA]</scope>
    <source>
        <strain evidence="1 2">SS14</strain>
    </source>
</reference>
<evidence type="ECO:0000313" key="1">
    <source>
        <dbReference type="EMBL" id="KIJ28857.1"/>
    </source>
</evidence>
<dbReference type="AlphaFoldDB" id="A0A0C9UIW5"/>
<accession>A0A0C9UIW5</accession>
<gene>
    <name evidence="1" type="ORF">M422DRAFT_215250</name>
</gene>
<dbReference type="EMBL" id="KN837296">
    <property type="protein sequence ID" value="KIJ28857.1"/>
    <property type="molecule type" value="Genomic_DNA"/>
</dbReference>
<dbReference type="HOGENOM" id="CLU_080793_1_0_1"/>
<protein>
    <submittedName>
        <fullName evidence="1">Uncharacterized protein</fullName>
    </submittedName>
</protein>
<sequence>MTFDNTILRLREYLNTNEWAWVDIPPNSWNEIIGPIDEIGLFPKERLPTVSEADFLHGNITLTYGRSQLSGTHWTEIPRNNLPCMSRPASYEEANASVLQCFAHHWKLFEDALKEIHDKNKRFVYYCFVPGPVHTYVKDPLTMDLREAWVAMPEEAYSNPDIWRAHVPISGAALGVMLK</sequence>
<dbReference type="Proteomes" id="UP000054279">
    <property type="component" value="Unassembled WGS sequence"/>
</dbReference>
<evidence type="ECO:0000313" key="2">
    <source>
        <dbReference type="Proteomes" id="UP000054279"/>
    </source>
</evidence>
<keyword evidence="2" id="KW-1185">Reference proteome</keyword>
<proteinExistence type="predicted"/>
<name>A0A0C9UIW5_SPHS4</name>